<dbReference type="EMBL" id="MDYL01000011">
    <property type="protein sequence ID" value="OQD74280.1"/>
    <property type="molecule type" value="Genomic_DNA"/>
</dbReference>
<evidence type="ECO:0000256" key="1">
    <source>
        <dbReference type="SAM" id="MobiDB-lite"/>
    </source>
</evidence>
<keyword evidence="3" id="KW-1185">Reference proteome</keyword>
<protein>
    <submittedName>
        <fullName evidence="2">Uncharacterized protein</fullName>
    </submittedName>
</protein>
<feature type="compositionally biased region" description="Polar residues" evidence="1">
    <location>
        <begin position="147"/>
        <end position="166"/>
    </location>
</feature>
<proteinExistence type="predicted"/>
<organism evidence="2 3">
    <name type="scientific">Penicillium decumbens</name>
    <dbReference type="NCBI Taxonomy" id="69771"/>
    <lineage>
        <taxon>Eukaryota</taxon>
        <taxon>Fungi</taxon>
        <taxon>Dikarya</taxon>
        <taxon>Ascomycota</taxon>
        <taxon>Pezizomycotina</taxon>
        <taxon>Eurotiomycetes</taxon>
        <taxon>Eurotiomycetidae</taxon>
        <taxon>Eurotiales</taxon>
        <taxon>Aspergillaceae</taxon>
        <taxon>Penicillium</taxon>
    </lineage>
</organism>
<name>A0A1V6PB88_PENDC</name>
<dbReference type="OrthoDB" id="4357513at2759"/>
<sequence length="269" mass="29427">MDGRFRNFPLEKPAETQECSSTGILTSPPAVVRAPLQEPQPWHGAQAVTNDTQALINWQTNTVEGTPENPIGIPDSPGSSAQAIPYSSSSEDIETDSSSAPLSSDAGHLLRNSHPPSAPSDNTGGKPPSSAAHQSPAWAPTSPSWSICSEASPASSETEQRTCKNSQGIDWRRSEFRLTSFIRPRRFEGFPIPPISCKLANQNWANMAFPPRTEGPSRDRIKVRVDVYGTFIPVDRWIDGHHIPTFPNTQEGAVEDSEFYDMLKAGWFD</sequence>
<evidence type="ECO:0000313" key="2">
    <source>
        <dbReference type="EMBL" id="OQD74280.1"/>
    </source>
</evidence>
<feature type="compositionally biased region" description="Low complexity" evidence="1">
    <location>
        <begin position="135"/>
        <end position="146"/>
    </location>
</feature>
<feature type="compositionally biased region" description="Low complexity" evidence="1">
    <location>
        <begin position="79"/>
        <end position="90"/>
    </location>
</feature>
<feature type="region of interest" description="Disordered" evidence="1">
    <location>
        <begin position="63"/>
        <end position="166"/>
    </location>
</feature>
<accession>A0A1V6PB88</accession>
<evidence type="ECO:0000313" key="3">
    <source>
        <dbReference type="Proteomes" id="UP000191522"/>
    </source>
</evidence>
<dbReference type="Proteomes" id="UP000191522">
    <property type="component" value="Unassembled WGS sequence"/>
</dbReference>
<comment type="caution">
    <text evidence="2">The sequence shown here is derived from an EMBL/GenBank/DDBJ whole genome shotgun (WGS) entry which is preliminary data.</text>
</comment>
<reference evidence="3" key="1">
    <citation type="journal article" date="2017" name="Nat. Microbiol.">
        <title>Global analysis of biosynthetic gene clusters reveals vast potential of secondary metabolite production in Penicillium species.</title>
        <authorList>
            <person name="Nielsen J.C."/>
            <person name="Grijseels S."/>
            <person name="Prigent S."/>
            <person name="Ji B."/>
            <person name="Dainat J."/>
            <person name="Nielsen K.F."/>
            <person name="Frisvad J.C."/>
            <person name="Workman M."/>
            <person name="Nielsen J."/>
        </authorList>
    </citation>
    <scope>NUCLEOTIDE SEQUENCE [LARGE SCALE GENOMIC DNA]</scope>
    <source>
        <strain evidence="3">IBT 11843</strain>
    </source>
</reference>
<dbReference type="AlphaFoldDB" id="A0A1V6PB88"/>
<gene>
    <name evidence="2" type="ORF">PENDEC_c011G01403</name>
</gene>
<feature type="region of interest" description="Disordered" evidence="1">
    <location>
        <begin position="1"/>
        <end position="26"/>
    </location>
</feature>